<sequence>MGSQWSQFFPPAPTLAANDGDCQHGKVLFVTGDYSCIGLELAKMIYNKQTRVYLASRSGQAAMQAIKGIGIKASVEDFKAQETELHGLWNNAGVISPRGSVSNQRFELQLAVNCLGLFLFT</sequence>
<keyword evidence="5" id="KW-1185">Reference proteome</keyword>
<evidence type="ECO:0000256" key="3">
    <source>
        <dbReference type="ARBA" id="ARBA00023002"/>
    </source>
</evidence>
<evidence type="ECO:0000256" key="1">
    <source>
        <dbReference type="ARBA" id="ARBA00006484"/>
    </source>
</evidence>
<evidence type="ECO:0000256" key="2">
    <source>
        <dbReference type="ARBA" id="ARBA00022857"/>
    </source>
</evidence>
<dbReference type="Proteomes" id="UP001408356">
    <property type="component" value="Unassembled WGS sequence"/>
</dbReference>
<evidence type="ECO:0000313" key="5">
    <source>
        <dbReference type="Proteomes" id="UP001408356"/>
    </source>
</evidence>
<dbReference type="PANTHER" id="PTHR24320:SF236">
    <property type="entry name" value="SHORT-CHAIN DEHYDROGENASE-RELATED"/>
    <property type="match status" value="1"/>
</dbReference>
<dbReference type="SUPFAM" id="SSF51735">
    <property type="entry name" value="NAD(P)-binding Rossmann-fold domains"/>
    <property type="match status" value="1"/>
</dbReference>
<gene>
    <name evidence="4" type="ORF">SUNI508_10197</name>
</gene>
<name>A0ABR2UMH0_9PEZI</name>
<organism evidence="4 5">
    <name type="scientific">Seiridium unicorne</name>
    <dbReference type="NCBI Taxonomy" id="138068"/>
    <lineage>
        <taxon>Eukaryota</taxon>
        <taxon>Fungi</taxon>
        <taxon>Dikarya</taxon>
        <taxon>Ascomycota</taxon>
        <taxon>Pezizomycotina</taxon>
        <taxon>Sordariomycetes</taxon>
        <taxon>Xylariomycetidae</taxon>
        <taxon>Amphisphaeriales</taxon>
        <taxon>Sporocadaceae</taxon>
        <taxon>Seiridium</taxon>
    </lineage>
</organism>
<accession>A0ABR2UMH0</accession>
<dbReference type="PANTHER" id="PTHR24320">
    <property type="entry name" value="RETINOL DEHYDROGENASE"/>
    <property type="match status" value="1"/>
</dbReference>
<reference evidence="4 5" key="1">
    <citation type="journal article" date="2024" name="J. Plant Pathol.">
        <title>Sequence and assembly of the genome of Seiridium unicorne, isolate CBS 538.82, causal agent of cypress canker disease.</title>
        <authorList>
            <person name="Scali E."/>
            <person name="Rocca G.D."/>
            <person name="Danti R."/>
            <person name="Garbelotto M."/>
            <person name="Barberini S."/>
            <person name="Baroncelli R."/>
            <person name="Emiliani G."/>
        </authorList>
    </citation>
    <scope>NUCLEOTIDE SEQUENCE [LARGE SCALE GENOMIC DNA]</scope>
    <source>
        <strain evidence="4 5">BM-138-508</strain>
    </source>
</reference>
<evidence type="ECO:0000313" key="4">
    <source>
        <dbReference type="EMBL" id="KAK9415719.1"/>
    </source>
</evidence>
<keyword evidence="3" id="KW-0560">Oxidoreductase</keyword>
<comment type="caution">
    <text evidence="4">The sequence shown here is derived from an EMBL/GenBank/DDBJ whole genome shotgun (WGS) entry which is preliminary data.</text>
</comment>
<proteinExistence type="inferred from homology"/>
<dbReference type="EMBL" id="JARVKF010000413">
    <property type="protein sequence ID" value="KAK9415719.1"/>
    <property type="molecule type" value="Genomic_DNA"/>
</dbReference>
<keyword evidence="2" id="KW-0521">NADP</keyword>
<dbReference type="InterPro" id="IPR036291">
    <property type="entry name" value="NAD(P)-bd_dom_sf"/>
</dbReference>
<protein>
    <submittedName>
        <fullName evidence="4">Short-chain dehydrogenase</fullName>
    </submittedName>
</protein>
<comment type="similarity">
    <text evidence="1">Belongs to the short-chain dehydrogenases/reductases (SDR) family.</text>
</comment>
<dbReference type="Gene3D" id="3.40.50.720">
    <property type="entry name" value="NAD(P)-binding Rossmann-like Domain"/>
    <property type="match status" value="1"/>
</dbReference>